<proteinExistence type="predicted"/>
<evidence type="ECO:0000256" key="1">
    <source>
        <dbReference type="SAM" id="Phobius"/>
    </source>
</evidence>
<name>X0RFW4_9ZZZZ</name>
<dbReference type="EMBL" id="BARS01005015">
    <property type="protein sequence ID" value="GAF67799.1"/>
    <property type="molecule type" value="Genomic_DNA"/>
</dbReference>
<accession>X0RFW4</accession>
<keyword evidence="1" id="KW-0812">Transmembrane</keyword>
<organism evidence="2">
    <name type="scientific">marine sediment metagenome</name>
    <dbReference type="NCBI Taxonomy" id="412755"/>
    <lineage>
        <taxon>unclassified sequences</taxon>
        <taxon>metagenomes</taxon>
        <taxon>ecological metagenomes</taxon>
    </lineage>
</organism>
<keyword evidence="1" id="KW-1133">Transmembrane helix</keyword>
<dbReference type="AlphaFoldDB" id="X0RFW4"/>
<keyword evidence="1" id="KW-0472">Membrane</keyword>
<comment type="caution">
    <text evidence="2">The sequence shown here is derived from an EMBL/GenBank/DDBJ whole genome shotgun (WGS) entry which is preliminary data.</text>
</comment>
<reference evidence="2" key="1">
    <citation type="journal article" date="2014" name="Front. Microbiol.">
        <title>High frequency of phylogenetically diverse reductive dehalogenase-homologous genes in deep subseafloor sedimentary metagenomes.</title>
        <authorList>
            <person name="Kawai M."/>
            <person name="Futagami T."/>
            <person name="Toyoda A."/>
            <person name="Takaki Y."/>
            <person name="Nishi S."/>
            <person name="Hori S."/>
            <person name="Arai W."/>
            <person name="Tsubouchi T."/>
            <person name="Morono Y."/>
            <person name="Uchiyama I."/>
            <person name="Ito T."/>
            <person name="Fujiyama A."/>
            <person name="Inagaki F."/>
            <person name="Takami H."/>
        </authorList>
    </citation>
    <scope>NUCLEOTIDE SEQUENCE</scope>
    <source>
        <strain evidence="2">Expedition CK06-06</strain>
    </source>
</reference>
<sequence length="85" mass="9332">MTMVTCAECEKEAVSNCAICGKPLCQDHIKHGLSKRTNAPAVNCANCQKKFPRKVRKNSIIMATVLIVASIILIIYLSTIIPFLI</sequence>
<feature type="transmembrane region" description="Helical" evidence="1">
    <location>
        <begin position="60"/>
        <end position="84"/>
    </location>
</feature>
<protein>
    <submittedName>
        <fullName evidence="2">Uncharacterized protein</fullName>
    </submittedName>
</protein>
<gene>
    <name evidence="2" type="ORF">S01H1_09816</name>
</gene>
<evidence type="ECO:0000313" key="2">
    <source>
        <dbReference type="EMBL" id="GAF67799.1"/>
    </source>
</evidence>